<dbReference type="Pfam" id="PF13007">
    <property type="entry name" value="LZ_Tnp_IS66"/>
    <property type="match status" value="1"/>
</dbReference>
<dbReference type="RefSeq" id="WP_161050988.1">
    <property type="nucleotide sequence ID" value="NZ_WWCR01000018.1"/>
</dbReference>
<dbReference type="InterPro" id="IPR024463">
    <property type="entry name" value="Transposase_TnpC_homeodom"/>
</dbReference>
<sequence length="104" mass="12305">MLLAECARSTELEQKLDARDGHIEGLERMLAKLRRMPFGRSSEKLHQQIEQRKFELEERPQAVCRKLTSSGPNLWCAALDQSSRHQPRKVYQFISLTYPRIFYR</sequence>
<dbReference type="Proteomes" id="UP000469734">
    <property type="component" value="Unassembled WGS sequence"/>
</dbReference>
<evidence type="ECO:0000259" key="1">
    <source>
        <dbReference type="Pfam" id="PF13007"/>
    </source>
</evidence>
<name>A0A7X4H260_9BURK</name>
<dbReference type="EMBL" id="WWCR01000018">
    <property type="protein sequence ID" value="MYM73933.1"/>
    <property type="molecule type" value="Genomic_DNA"/>
</dbReference>
<organism evidence="2 3">
    <name type="scientific">Duganella margarita</name>
    <dbReference type="NCBI Taxonomy" id="2692170"/>
    <lineage>
        <taxon>Bacteria</taxon>
        <taxon>Pseudomonadati</taxon>
        <taxon>Pseudomonadota</taxon>
        <taxon>Betaproteobacteria</taxon>
        <taxon>Burkholderiales</taxon>
        <taxon>Oxalobacteraceae</taxon>
        <taxon>Telluria group</taxon>
        <taxon>Duganella</taxon>
    </lineage>
</organism>
<protein>
    <recommendedName>
        <fullName evidence="1">Transposase TnpC homeodomain domain-containing protein</fullName>
    </recommendedName>
</protein>
<dbReference type="AlphaFoldDB" id="A0A7X4H260"/>
<comment type="caution">
    <text evidence="2">The sequence shown here is derived from an EMBL/GenBank/DDBJ whole genome shotgun (WGS) entry which is preliminary data.</text>
</comment>
<proteinExistence type="predicted"/>
<gene>
    <name evidence="2" type="ORF">GTP56_17235</name>
</gene>
<accession>A0A7X4H260</accession>
<evidence type="ECO:0000313" key="3">
    <source>
        <dbReference type="Proteomes" id="UP000469734"/>
    </source>
</evidence>
<feature type="domain" description="Transposase TnpC homeodomain" evidence="1">
    <location>
        <begin position="26"/>
        <end position="61"/>
    </location>
</feature>
<evidence type="ECO:0000313" key="2">
    <source>
        <dbReference type="EMBL" id="MYM73933.1"/>
    </source>
</evidence>
<reference evidence="2 3" key="1">
    <citation type="submission" date="2019-12" db="EMBL/GenBank/DDBJ databases">
        <title>Novel species isolated from a subtropical stream in China.</title>
        <authorList>
            <person name="Lu H."/>
        </authorList>
    </citation>
    <scope>NUCLEOTIDE SEQUENCE [LARGE SCALE GENOMIC DNA]</scope>
    <source>
        <strain evidence="2 3">FT134W</strain>
    </source>
</reference>